<dbReference type="EMBL" id="JAOPGA020001623">
    <property type="protein sequence ID" value="KAL0489960.1"/>
    <property type="molecule type" value="Genomic_DNA"/>
</dbReference>
<reference evidence="1 2" key="1">
    <citation type="submission" date="2024-03" db="EMBL/GenBank/DDBJ databases">
        <title>The Acrasis kona genome and developmental transcriptomes reveal deep origins of eukaryotic multicellular pathways.</title>
        <authorList>
            <person name="Sheikh S."/>
            <person name="Fu C.-J."/>
            <person name="Brown M.W."/>
            <person name="Baldauf S.L."/>
        </authorList>
    </citation>
    <scope>NUCLEOTIDE SEQUENCE [LARGE SCALE GENOMIC DNA]</scope>
    <source>
        <strain evidence="1 2">ATCC MYA-3509</strain>
    </source>
</reference>
<keyword evidence="1" id="KW-0689">Ribosomal protein</keyword>
<dbReference type="Proteomes" id="UP001431209">
    <property type="component" value="Unassembled WGS sequence"/>
</dbReference>
<keyword evidence="1" id="KW-0687">Ribonucleoprotein</keyword>
<sequence>MEDLFRGAGRPLRIADPTSCSNSLKPNKDRFSSLPPTDFMFPYNDTPLSSEIKIPRMEFSQNNTLPRDILDSTRHIATPNNYYTKDIQIHQKPEGVFLSDNNVRRIMTEVRSVKDVLNRTNRSLADIRNSTDRIRAGIEKLKLARSIQKIQAQRVR</sequence>
<accession>A0AAW2ZMF7</accession>
<proteinExistence type="predicted"/>
<protein>
    <submittedName>
        <fullName evidence="1">Ribosomal protein S5</fullName>
    </submittedName>
</protein>
<evidence type="ECO:0000313" key="1">
    <source>
        <dbReference type="EMBL" id="KAL0489960.1"/>
    </source>
</evidence>
<name>A0AAW2ZMF7_9EUKA</name>
<comment type="caution">
    <text evidence="1">The sequence shown here is derived from an EMBL/GenBank/DDBJ whole genome shotgun (WGS) entry which is preliminary data.</text>
</comment>
<dbReference type="GO" id="GO:0005840">
    <property type="term" value="C:ribosome"/>
    <property type="evidence" value="ECO:0007669"/>
    <property type="project" value="UniProtKB-KW"/>
</dbReference>
<dbReference type="AlphaFoldDB" id="A0AAW2ZMF7"/>
<organism evidence="1 2">
    <name type="scientific">Acrasis kona</name>
    <dbReference type="NCBI Taxonomy" id="1008807"/>
    <lineage>
        <taxon>Eukaryota</taxon>
        <taxon>Discoba</taxon>
        <taxon>Heterolobosea</taxon>
        <taxon>Tetramitia</taxon>
        <taxon>Eutetramitia</taxon>
        <taxon>Acrasidae</taxon>
        <taxon>Acrasis</taxon>
    </lineage>
</organism>
<evidence type="ECO:0000313" key="2">
    <source>
        <dbReference type="Proteomes" id="UP001431209"/>
    </source>
</evidence>
<gene>
    <name evidence="1" type="ORF">AKO1_009323</name>
</gene>
<keyword evidence="2" id="KW-1185">Reference proteome</keyword>